<keyword evidence="2" id="KW-0813">Transport</keyword>
<dbReference type="PRINTS" id="PR00337">
    <property type="entry name" value="LEUILEVALBP"/>
</dbReference>
<protein>
    <submittedName>
        <fullName evidence="7">Branched-chain amino acid ABC transporter, amino acid-binding protein (TC 3.A.1.4.1)</fullName>
    </submittedName>
</protein>
<keyword evidence="8" id="KW-1185">Reference proteome</keyword>
<organism evidence="7 8">
    <name type="scientific">Trichlorobacter ammonificans</name>
    <dbReference type="NCBI Taxonomy" id="2916410"/>
    <lineage>
        <taxon>Bacteria</taxon>
        <taxon>Pseudomonadati</taxon>
        <taxon>Thermodesulfobacteriota</taxon>
        <taxon>Desulfuromonadia</taxon>
        <taxon>Geobacterales</taxon>
        <taxon>Geobacteraceae</taxon>
        <taxon>Trichlorobacter</taxon>
    </lineage>
</organism>
<evidence type="ECO:0000313" key="8">
    <source>
        <dbReference type="Proteomes" id="UP001295463"/>
    </source>
</evidence>
<gene>
    <name evidence="7" type="ORF">GEAMG1_1802</name>
</gene>
<dbReference type="SUPFAM" id="SSF53822">
    <property type="entry name" value="Periplasmic binding protein-like I"/>
    <property type="match status" value="1"/>
</dbReference>
<accession>A0ABM9D8T3</accession>
<dbReference type="EMBL" id="OW150024">
    <property type="protein sequence ID" value="CAH2031634.1"/>
    <property type="molecule type" value="Genomic_DNA"/>
</dbReference>
<evidence type="ECO:0000259" key="6">
    <source>
        <dbReference type="Pfam" id="PF13458"/>
    </source>
</evidence>
<proteinExistence type="inferred from homology"/>
<dbReference type="InterPro" id="IPR000709">
    <property type="entry name" value="Leu_Ile_Val-bd"/>
</dbReference>
<dbReference type="Proteomes" id="UP001295463">
    <property type="component" value="Chromosome"/>
</dbReference>
<sequence>MMRKLMVLWSMVGMLLASAGVATASGSIKIGGLFAVTGPASFLGEPEKRTLEMLVAETNARGGINGQKLEAVIYDTGGDVTKAVQLATKLIRNDKVVAIIGPSTTGESMALVPIVEKEKVPLISCAAGIKITEPAKDRKWVFKTPANDHVAAEKILNYMAKQGQKSFALLTVTDGYGSSGREQLKALAAQKGFRVVADETYGPKDTDMTPQLTKIRAVRADAIICWGTNPGPAIITKNVKQLGIKTPLYMSHGVASKKYIELAGADAAEGVMLPAGKLAIFDAISKKDPQYKLLKEYDAAYRKAFGTEASTFGGYAYDGFLLVTNAIRTKGATPDKIRDGIEQANKLVSVSGVFTMSPGDHNGLDLSAFEMVKVSKGDWVLLK</sequence>
<dbReference type="Pfam" id="PF13458">
    <property type="entry name" value="Peripla_BP_6"/>
    <property type="match status" value="1"/>
</dbReference>
<dbReference type="Gene3D" id="3.40.50.2300">
    <property type="match status" value="2"/>
</dbReference>
<feature type="domain" description="Leucine-binding protein" evidence="6">
    <location>
        <begin position="27"/>
        <end position="363"/>
    </location>
</feature>
<evidence type="ECO:0000313" key="7">
    <source>
        <dbReference type="EMBL" id="CAH2031634.1"/>
    </source>
</evidence>
<evidence type="ECO:0000256" key="1">
    <source>
        <dbReference type="ARBA" id="ARBA00010062"/>
    </source>
</evidence>
<name>A0ABM9D8T3_9BACT</name>
<dbReference type="InterPro" id="IPR051010">
    <property type="entry name" value="BCAA_transport"/>
</dbReference>
<dbReference type="PANTHER" id="PTHR30483:SF38">
    <property type="entry name" value="BLR7848 PROTEIN"/>
    <property type="match status" value="1"/>
</dbReference>
<keyword evidence="3 5" id="KW-0732">Signal</keyword>
<dbReference type="CDD" id="cd06333">
    <property type="entry name" value="PBP1_ABC_RPA1789-like"/>
    <property type="match status" value="1"/>
</dbReference>
<dbReference type="InterPro" id="IPR028082">
    <property type="entry name" value="Peripla_BP_I"/>
</dbReference>
<dbReference type="InterPro" id="IPR028081">
    <property type="entry name" value="Leu-bd"/>
</dbReference>
<keyword evidence="4" id="KW-0029">Amino-acid transport</keyword>
<reference evidence="7 8" key="1">
    <citation type="submission" date="2022-03" db="EMBL/GenBank/DDBJ databases">
        <authorList>
            <person name="Koch H."/>
        </authorList>
    </citation>
    <scope>NUCLEOTIDE SEQUENCE [LARGE SCALE GENOMIC DNA]</scope>
    <source>
        <strain evidence="7 8">G1</strain>
    </source>
</reference>
<dbReference type="PANTHER" id="PTHR30483">
    <property type="entry name" value="LEUCINE-SPECIFIC-BINDING PROTEIN"/>
    <property type="match status" value="1"/>
</dbReference>
<evidence type="ECO:0000256" key="2">
    <source>
        <dbReference type="ARBA" id="ARBA00022448"/>
    </source>
</evidence>
<evidence type="ECO:0000256" key="3">
    <source>
        <dbReference type="ARBA" id="ARBA00022729"/>
    </source>
</evidence>
<feature type="chain" id="PRO_5046374953" evidence="5">
    <location>
        <begin position="25"/>
        <end position="383"/>
    </location>
</feature>
<evidence type="ECO:0000256" key="5">
    <source>
        <dbReference type="SAM" id="SignalP"/>
    </source>
</evidence>
<feature type="signal peptide" evidence="5">
    <location>
        <begin position="1"/>
        <end position="24"/>
    </location>
</feature>
<comment type="similarity">
    <text evidence="1">Belongs to the leucine-binding protein family.</text>
</comment>
<evidence type="ECO:0000256" key="4">
    <source>
        <dbReference type="ARBA" id="ARBA00022970"/>
    </source>
</evidence>